<dbReference type="InterPro" id="IPR011055">
    <property type="entry name" value="Dup_hybrid_motif"/>
</dbReference>
<comment type="caution">
    <text evidence="4">The sequence shown here is derived from an EMBL/GenBank/DDBJ whole genome shotgun (WGS) entry which is preliminary data.</text>
</comment>
<evidence type="ECO:0000313" key="5">
    <source>
        <dbReference type="Proteomes" id="UP000706525"/>
    </source>
</evidence>
<dbReference type="EMBL" id="CAJZAG010000012">
    <property type="protein sequence ID" value="CAG9183696.1"/>
    <property type="molecule type" value="Genomic_DNA"/>
</dbReference>
<feature type="chain" id="PRO_5047003590" description="M23ase beta-sheet core domain-containing protein" evidence="2">
    <location>
        <begin position="25"/>
        <end position="364"/>
    </location>
</feature>
<dbReference type="RefSeq" id="WP_223993977.1">
    <property type="nucleotide sequence ID" value="NZ_CAJZAG010000012.1"/>
</dbReference>
<proteinExistence type="predicted"/>
<accession>A0ABM8XTZ2</accession>
<keyword evidence="5" id="KW-1185">Reference proteome</keyword>
<evidence type="ECO:0000313" key="4">
    <source>
        <dbReference type="EMBL" id="CAG9183696.1"/>
    </source>
</evidence>
<protein>
    <recommendedName>
        <fullName evidence="3">M23ase beta-sheet core domain-containing protein</fullName>
    </recommendedName>
</protein>
<dbReference type="PANTHER" id="PTHR21666:SF270">
    <property type="entry name" value="MUREIN HYDROLASE ACTIVATOR ENVC"/>
    <property type="match status" value="1"/>
</dbReference>
<dbReference type="Pfam" id="PF01551">
    <property type="entry name" value="Peptidase_M23"/>
    <property type="match status" value="1"/>
</dbReference>
<dbReference type="InterPro" id="IPR050570">
    <property type="entry name" value="Cell_wall_metabolism_enzyme"/>
</dbReference>
<evidence type="ECO:0000256" key="2">
    <source>
        <dbReference type="SAM" id="SignalP"/>
    </source>
</evidence>
<sequence length="364" mass="39011">MRIPTAAQLMVGAAVSSAMPSVLADACLADPVAMNPVTVTSTFGKTRNLSHYSAPRTHWGVDMRARNGNTGADLLAADNGTVIGAGFWGSGYGNRVAIKRDNGDILLYSHLAKVEPSIKSGGAIGFKDAEGGVGQKRVATGDKIGVAGGTSNHMDHSDGLPVHLHLEYVTGYGGTKLRETNDGTDSTRSRYMRNPLSYMCKTYPHTADAGTVTQGTGGAAPTPVGGGLSSNPNAASSDEQAKEAQAAQPSVAETERYGMPDTPPYETYEGMSEEQIVEAEMLRRSLDTEWETRLTEMSTRGLWVEIARIRGAKLWLRARIQEKYARMEGMLATRLAFNTQAYFNPRVDATYSRAVAVAAQRKTN</sequence>
<feature type="compositionally biased region" description="Polar residues" evidence="1">
    <location>
        <begin position="229"/>
        <end position="238"/>
    </location>
</feature>
<organism evidence="4 5">
    <name type="scientific">Cupriavidus pampae</name>
    <dbReference type="NCBI Taxonomy" id="659251"/>
    <lineage>
        <taxon>Bacteria</taxon>
        <taxon>Pseudomonadati</taxon>
        <taxon>Pseudomonadota</taxon>
        <taxon>Betaproteobacteria</taxon>
        <taxon>Burkholderiales</taxon>
        <taxon>Burkholderiaceae</taxon>
        <taxon>Cupriavidus</taxon>
    </lineage>
</organism>
<dbReference type="Proteomes" id="UP000706525">
    <property type="component" value="Unassembled WGS sequence"/>
</dbReference>
<keyword evidence="2" id="KW-0732">Signal</keyword>
<dbReference type="PANTHER" id="PTHR21666">
    <property type="entry name" value="PEPTIDASE-RELATED"/>
    <property type="match status" value="1"/>
</dbReference>
<dbReference type="CDD" id="cd12797">
    <property type="entry name" value="M23_peptidase"/>
    <property type="match status" value="1"/>
</dbReference>
<feature type="signal peptide" evidence="2">
    <location>
        <begin position="1"/>
        <end position="24"/>
    </location>
</feature>
<evidence type="ECO:0000256" key="1">
    <source>
        <dbReference type="SAM" id="MobiDB-lite"/>
    </source>
</evidence>
<dbReference type="Gene3D" id="2.70.70.10">
    <property type="entry name" value="Glucose Permease (Domain IIA)"/>
    <property type="match status" value="1"/>
</dbReference>
<feature type="compositionally biased region" description="Low complexity" evidence="1">
    <location>
        <begin position="211"/>
        <end position="223"/>
    </location>
</feature>
<evidence type="ECO:0000259" key="3">
    <source>
        <dbReference type="Pfam" id="PF01551"/>
    </source>
</evidence>
<feature type="region of interest" description="Disordered" evidence="1">
    <location>
        <begin position="211"/>
        <end position="268"/>
    </location>
</feature>
<name>A0ABM8XTZ2_9BURK</name>
<reference evidence="4 5" key="1">
    <citation type="submission" date="2021-08" db="EMBL/GenBank/DDBJ databases">
        <authorList>
            <person name="Peeters C."/>
        </authorList>
    </citation>
    <scope>NUCLEOTIDE SEQUENCE [LARGE SCALE GENOMIC DNA]</scope>
    <source>
        <strain evidence="4 5">LMG 32289</strain>
    </source>
</reference>
<gene>
    <name evidence="4" type="ORF">LMG32289_05394</name>
</gene>
<feature type="domain" description="M23ase beta-sheet core" evidence="3">
    <location>
        <begin position="57"/>
        <end position="167"/>
    </location>
</feature>
<dbReference type="SUPFAM" id="SSF51261">
    <property type="entry name" value="Duplicated hybrid motif"/>
    <property type="match status" value="1"/>
</dbReference>
<dbReference type="InterPro" id="IPR016047">
    <property type="entry name" value="M23ase_b-sheet_dom"/>
</dbReference>